<protein>
    <submittedName>
        <fullName evidence="2">Uncharacterized protein</fullName>
    </submittedName>
</protein>
<evidence type="ECO:0000313" key="2">
    <source>
        <dbReference type="EMBL" id="PTQ47376.1"/>
    </source>
</evidence>
<dbReference type="Gramene" id="Mp8g10810.1">
    <property type="protein sequence ID" value="Mp8g10810.1.cds1"/>
    <property type="gene ID" value="Mp8g10810"/>
</dbReference>
<feature type="compositionally biased region" description="Basic and acidic residues" evidence="1">
    <location>
        <begin position="77"/>
        <end position="103"/>
    </location>
</feature>
<keyword evidence="3" id="KW-1185">Reference proteome</keyword>
<feature type="region of interest" description="Disordered" evidence="1">
    <location>
        <begin position="71"/>
        <end position="103"/>
    </location>
</feature>
<name>A0A2R6XMX7_MARPO</name>
<evidence type="ECO:0000256" key="1">
    <source>
        <dbReference type="SAM" id="MobiDB-lite"/>
    </source>
</evidence>
<gene>
    <name evidence="2" type="ORF">MARPO_0008s0141</name>
</gene>
<dbReference type="EMBL" id="KZ772680">
    <property type="protein sequence ID" value="PTQ47376.1"/>
    <property type="molecule type" value="Genomic_DNA"/>
</dbReference>
<sequence length="103" mass="11629">MKEKSTVLHRISTAHPKLAVFRLHSPGSNIPDVRSTSALTNPVRTSTAQGLDKIRKSCTVTPDGFGGHRRWPYSLRDGMRTSTTKDLDRRQPDNSYLHEEPLF</sequence>
<dbReference type="Proteomes" id="UP000244005">
    <property type="component" value="Unassembled WGS sequence"/>
</dbReference>
<evidence type="ECO:0000313" key="3">
    <source>
        <dbReference type="Proteomes" id="UP000244005"/>
    </source>
</evidence>
<reference evidence="3" key="1">
    <citation type="journal article" date="2017" name="Cell">
        <title>Insights into land plant evolution garnered from the Marchantia polymorpha genome.</title>
        <authorList>
            <person name="Bowman J.L."/>
            <person name="Kohchi T."/>
            <person name="Yamato K.T."/>
            <person name="Jenkins J."/>
            <person name="Shu S."/>
            <person name="Ishizaki K."/>
            <person name="Yamaoka S."/>
            <person name="Nishihama R."/>
            <person name="Nakamura Y."/>
            <person name="Berger F."/>
            <person name="Adam C."/>
            <person name="Aki S.S."/>
            <person name="Althoff F."/>
            <person name="Araki T."/>
            <person name="Arteaga-Vazquez M.A."/>
            <person name="Balasubrmanian S."/>
            <person name="Barry K."/>
            <person name="Bauer D."/>
            <person name="Boehm C.R."/>
            <person name="Briginshaw L."/>
            <person name="Caballero-Perez J."/>
            <person name="Catarino B."/>
            <person name="Chen F."/>
            <person name="Chiyoda S."/>
            <person name="Chovatia M."/>
            <person name="Davies K.M."/>
            <person name="Delmans M."/>
            <person name="Demura T."/>
            <person name="Dierschke T."/>
            <person name="Dolan L."/>
            <person name="Dorantes-Acosta A.E."/>
            <person name="Eklund D.M."/>
            <person name="Florent S.N."/>
            <person name="Flores-Sandoval E."/>
            <person name="Fujiyama A."/>
            <person name="Fukuzawa H."/>
            <person name="Galik B."/>
            <person name="Grimanelli D."/>
            <person name="Grimwood J."/>
            <person name="Grossniklaus U."/>
            <person name="Hamada T."/>
            <person name="Haseloff J."/>
            <person name="Hetherington A.J."/>
            <person name="Higo A."/>
            <person name="Hirakawa Y."/>
            <person name="Hundley H.N."/>
            <person name="Ikeda Y."/>
            <person name="Inoue K."/>
            <person name="Inoue S.I."/>
            <person name="Ishida S."/>
            <person name="Jia Q."/>
            <person name="Kakita M."/>
            <person name="Kanazawa T."/>
            <person name="Kawai Y."/>
            <person name="Kawashima T."/>
            <person name="Kennedy M."/>
            <person name="Kinose K."/>
            <person name="Kinoshita T."/>
            <person name="Kohara Y."/>
            <person name="Koide E."/>
            <person name="Komatsu K."/>
            <person name="Kopischke S."/>
            <person name="Kubo M."/>
            <person name="Kyozuka J."/>
            <person name="Lagercrantz U."/>
            <person name="Lin S.S."/>
            <person name="Lindquist E."/>
            <person name="Lipzen A.M."/>
            <person name="Lu C.W."/>
            <person name="De Luna E."/>
            <person name="Martienssen R.A."/>
            <person name="Minamino N."/>
            <person name="Mizutani M."/>
            <person name="Mizutani M."/>
            <person name="Mochizuki N."/>
            <person name="Monte I."/>
            <person name="Mosher R."/>
            <person name="Nagasaki H."/>
            <person name="Nakagami H."/>
            <person name="Naramoto S."/>
            <person name="Nishitani K."/>
            <person name="Ohtani M."/>
            <person name="Okamoto T."/>
            <person name="Okumura M."/>
            <person name="Phillips J."/>
            <person name="Pollak B."/>
            <person name="Reinders A."/>
            <person name="Rovekamp M."/>
            <person name="Sano R."/>
            <person name="Sawa S."/>
            <person name="Schmid M.W."/>
            <person name="Shirakawa M."/>
            <person name="Solano R."/>
            <person name="Spunde A."/>
            <person name="Suetsugu N."/>
            <person name="Sugano S."/>
            <person name="Sugiyama A."/>
            <person name="Sun R."/>
            <person name="Suzuki Y."/>
            <person name="Takenaka M."/>
            <person name="Takezawa D."/>
            <person name="Tomogane H."/>
            <person name="Tsuzuki M."/>
            <person name="Ueda T."/>
            <person name="Umeda M."/>
            <person name="Ward J.M."/>
            <person name="Watanabe Y."/>
            <person name="Yazaki K."/>
            <person name="Yokoyama R."/>
            <person name="Yoshitake Y."/>
            <person name="Yotsui I."/>
            <person name="Zachgo S."/>
            <person name="Schmutz J."/>
        </authorList>
    </citation>
    <scope>NUCLEOTIDE SEQUENCE [LARGE SCALE GENOMIC DNA]</scope>
    <source>
        <strain evidence="3">Tak-1</strain>
    </source>
</reference>
<dbReference type="AlphaFoldDB" id="A0A2R6XMX7"/>
<organism evidence="2 3">
    <name type="scientific">Marchantia polymorpha</name>
    <name type="common">Common liverwort</name>
    <name type="synonym">Marchantia aquatica</name>
    <dbReference type="NCBI Taxonomy" id="3197"/>
    <lineage>
        <taxon>Eukaryota</taxon>
        <taxon>Viridiplantae</taxon>
        <taxon>Streptophyta</taxon>
        <taxon>Embryophyta</taxon>
        <taxon>Marchantiophyta</taxon>
        <taxon>Marchantiopsida</taxon>
        <taxon>Marchantiidae</taxon>
        <taxon>Marchantiales</taxon>
        <taxon>Marchantiaceae</taxon>
        <taxon>Marchantia</taxon>
    </lineage>
</organism>
<accession>A0A2R6XMX7</accession>
<proteinExistence type="predicted"/>